<reference evidence="1 2" key="1">
    <citation type="journal article" date="2018" name="Proc. Natl. Acad. Sci. U.S.A.">
        <title>Draft genome sequence of Camellia sinensis var. sinensis provides insights into the evolution of the tea genome and tea quality.</title>
        <authorList>
            <person name="Wei C."/>
            <person name="Yang H."/>
            <person name="Wang S."/>
            <person name="Zhao J."/>
            <person name="Liu C."/>
            <person name="Gao L."/>
            <person name="Xia E."/>
            <person name="Lu Y."/>
            <person name="Tai Y."/>
            <person name="She G."/>
            <person name="Sun J."/>
            <person name="Cao H."/>
            <person name="Tong W."/>
            <person name="Gao Q."/>
            <person name="Li Y."/>
            <person name="Deng W."/>
            <person name="Jiang X."/>
            <person name="Wang W."/>
            <person name="Chen Q."/>
            <person name="Zhang S."/>
            <person name="Li H."/>
            <person name="Wu J."/>
            <person name="Wang P."/>
            <person name="Li P."/>
            <person name="Shi C."/>
            <person name="Zheng F."/>
            <person name="Jian J."/>
            <person name="Huang B."/>
            <person name="Shan D."/>
            <person name="Shi M."/>
            <person name="Fang C."/>
            <person name="Yue Y."/>
            <person name="Li F."/>
            <person name="Li D."/>
            <person name="Wei S."/>
            <person name="Han B."/>
            <person name="Jiang C."/>
            <person name="Yin Y."/>
            <person name="Xia T."/>
            <person name="Zhang Z."/>
            <person name="Bennetzen J.L."/>
            <person name="Zhao S."/>
            <person name="Wan X."/>
        </authorList>
    </citation>
    <scope>NUCLEOTIDE SEQUENCE [LARGE SCALE GENOMIC DNA]</scope>
    <source>
        <strain evidence="2">cv. Shuchazao</strain>
        <tissue evidence="1">Leaf</tissue>
    </source>
</reference>
<sequence length="391" mass="44729">MRKLKLIIAMKGHPCTGKTTMAQKLAKALNCPPLADDDVCRCIAQKDLPPPPPTTTTTTTETERLNNLSFGILCKIASIQLRMGHQLIIDSSLHHEAHLEKLHQLSASTKACLVIVECIPRDRYEWKQWLKHRSESEEMPFWYKPSTWDDLNNILLELYDNFDYDMKDVPTLVIDTTEYVKDSKLADAVKNNGLNKKPLLDTKTDDDEGQEWVEEEVDTHYHEFTLSYASENFVTDIACGGCLQPIFDPDQVYYKCSYSDCFLFANKFCAELSIDKKQLQPHQQPPFLQSLPHKYAFPEIHRCKSCQANDESFDECTECLFETNLRCGLLPSIVHHNCHDHTLTIMLNPFSYWEEFECMACGESGKHASYSCYVCNPEGSFECHLGCALLS</sequence>
<dbReference type="InterPro" id="IPR027417">
    <property type="entry name" value="P-loop_NTPase"/>
</dbReference>
<name>A0A4S4DBV6_CAMSN</name>
<evidence type="ECO:0000313" key="2">
    <source>
        <dbReference type="Proteomes" id="UP000306102"/>
    </source>
</evidence>
<dbReference type="SUPFAM" id="SSF52540">
    <property type="entry name" value="P-loop containing nucleoside triphosphate hydrolases"/>
    <property type="match status" value="1"/>
</dbReference>
<dbReference type="PANTHER" id="PTHR37807:SF4">
    <property type="entry name" value="DC1 DOMAIN-CONTAINING PROTEIN"/>
    <property type="match status" value="1"/>
</dbReference>
<dbReference type="AlphaFoldDB" id="A0A4S4DBV6"/>
<evidence type="ECO:0008006" key="3">
    <source>
        <dbReference type="Google" id="ProtNLM"/>
    </source>
</evidence>
<accession>A0A4S4DBV6</accession>
<gene>
    <name evidence="1" type="ORF">TEA_018113</name>
</gene>
<organism evidence="1 2">
    <name type="scientific">Camellia sinensis var. sinensis</name>
    <name type="common">China tea</name>
    <dbReference type="NCBI Taxonomy" id="542762"/>
    <lineage>
        <taxon>Eukaryota</taxon>
        <taxon>Viridiplantae</taxon>
        <taxon>Streptophyta</taxon>
        <taxon>Embryophyta</taxon>
        <taxon>Tracheophyta</taxon>
        <taxon>Spermatophyta</taxon>
        <taxon>Magnoliopsida</taxon>
        <taxon>eudicotyledons</taxon>
        <taxon>Gunneridae</taxon>
        <taxon>Pentapetalae</taxon>
        <taxon>asterids</taxon>
        <taxon>Ericales</taxon>
        <taxon>Theaceae</taxon>
        <taxon>Camellia</taxon>
    </lineage>
</organism>
<dbReference type="STRING" id="542762.A0A4S4DBV6"/>
<dbReference type="Proteomes" id="UP000306102">
    <property type="component" value="Unassembled WGS sequence"/>
</dbReference>
<keyword evidence="2" id="KW-1185">Reference proteome</keyword>
<evidence type="ECO:0000313" key="1">
    <source>
        <dbReference type="EMBL" id="THG00052.1"/>
    </source>
</evidence>
<protein>
    <recommendedName>
        <fullName evidence="3">DC1 domain-containing protein</fullName>
    </recommendedName>
</protein>
<dbReference type="Gene3D" id="3.40.50.300">
    <property type="entry name" value="P-loop containing nucleotide triphosphate hydrolases"/>
    <property type="match status" value="1"/>
</dbReference>
<dbReference type="InterPro" id="IPR046349">
    <property type="entry name" value="C1-like_sf"/>
</dbReference>
<dbReference type="PANTHER" id="PTHR37807">
    <property type="entry name" value="OS07G0160300 PROTEIN"/>
    <property type="match status" value="1"/>
</dbReference>
<dbReference type="Pfam" id="PF13671">
    <property type="entry name" value="AAA_33"/>
    <property type="match status" value="1"/>
</dbReference>
<proteinExistence type="predicted"/>
<comment type="caution">
    <text evidence="1">The sequence shown here is derived from an EMBL/GenBank/DDBJ whole genome shotgun (WGS) entry which is preliminary data.</text>
</comment>
<dbReference type="SUPFAM" id="SSF57889">
    <property type="entry name" value="Cysteine-rich domain"/>
    <property type="match status" value="1"/>
</dbReference>
<dbReference type="EMBL" id="SDRB02011803">
    <property type="protein sequence ID" value="THG00052.1"/>
    <property type="molecule type" value="Genomic_DNA"/>
</dbReference>